<evidence type="ECO:0000313" key="1">
    <source>
        <dbReference type="EMBL" id="EFL44120.1"/>
    </source>
</evidence>
<keyword evidence="2" id="KW-1185">Reference proteome</keyword>
<reference evidence="1 2" key="1">
    <citation type="submission" date="2010-08" db="EMBL/GenBank/DDBJ databases">
        <authorList>
            <person name="Durkin A.S."/>
            <person name="Madupu R."/>
            <person name="Torralba M."/>
            <person name="Gillis M."/>
            <person name="Methe B."/>
            <person name="Sutton G."/>
            <person name="Nelson K.E."/>
        </authorList>
    </citation>
    <scope>NUCLEOTIDE SEQUENCE [LARGE SCALE GENOMIC DNA]</scope>
    <source>
        <strain evidence="1 2">PB189-T1-4</strain>
    </source>
</reference>
<organism evidence="1 2">
    <name type="scientific">Fannyhessea vaginae PB189-T1-4</name>
    <dbReference type="NCBI Taxonomy" id="866774"/>
    <lineage>
        <taxon>Bacteria</taxon>
        <taxon>Bacillati</taxon>
        <taxon>Actinomycetota</taxon>
        <taxon>Coriobacteriia</taxon>
        <taxon>Coriobacteriales</taxon>
        <taxon>Atopobiaceae</taxon>
        <taxon>Fannyhessea</taxon>
    </lineage>
</organism>
<protein>
    <submittedName>
        <fullName evidence="1">Uncharacterized protein</fullName>
    </submittedName>
</protein>
<dbReference type="EMBL" id="AEDQ01000018">
    <property type="protein sequence ID" value="EFL44120.1"/>
    <property type="molecule type" value="Genomic_DNA"/>
</dbReference>
<name>A0ABN0AZZ3_9ACTN</name>
<accession>A0ABN0AZZ3</accession>
<dbReference type="Proteomes" id="UP000004431">
    <property type="component" value="Unassembled WGS sequence"/>
</dbReference>
<proteinExistence type="predicted"/>
<gene>
    <name evidence="1" type="ORF">HMPREF9248_0249</name>
</gene>
<sequence>MYRFNINNVAEIVFGFVYKPTVRASFLRQAGIMDIPVFAQPQNSTECLHKRSLYELVCRVVVRIAYRRDLVHIAFF</sequence>
<comment type="caution">
    <text evidence="1">The sequence shown here is derived from an EMBL/GenBank/DDBJ whole genome shotgun (WGS) entry which is preliminary data.</text>
</comment>
<evidence type="ECO:0000313" key="2">
    <source>
        <dbReference type="Proteomes" id="UP000004431"/>
    </source>
</evidence>